<evidence type="ECO:0000256" key="5">
    <source>
        <dbReference type="ARBA" id="ARBA00022490"/>
    </source>
</evidence>
<dbReference type="PROSITE" id="PS00076">
    <property type="entry name" value="PYRIDINE_REDOX_1"/>
    <property type="match status" value="1"/>
</dbReference>
<dbReference type="NCBIfam" id="TIGR01350">
    <property type="entry name" value="lipoamide_DH"/>
    <property type="match status" value="1"/>
</dbReference>
<reference evidence="19" key="1">
    <citation type="submission" date="2020-10" db="EMBL/GenBank/DDBJ databases">
        <authorList>
            <person name="Gilroy R."/>
        </authorList>
    </citation>
    <scope>NUCLEOTIDE SEQUENCE</scope>
    <source>
        <strain evidence="19">3924</strain>
    </source>
</reference>
<dbReference type="InterPro" id="IPR016156">
    <property type="entry name" value="FAD/NAD-linked_Rdtase_dimer_sf"/>
</dbReference>
<gene>
    <name evidence="19" type="primary">lpdA</name>
    <name evidence="19" type="ORF">IAC51_05545</name>
</gene>
<feature type="disulfide bond" description="Redox-active" evidence="15">
    <location>
        <begin position="39"/>
        <end position="44"/>
    </location>
</feature>
<organism evidence="19 20">
    <name type="scientific">Candidatus Aphodosoma intestinipullorum</name>
    <dbReference type="NCBI Taxonomy" id="2840674"/>
    <lineage>
        <taxon>Bacteria</taxon>
        <taxon>Pseudomonadati</taxon>
        <taxon>Bacteroidota</taxon>
        <taxon>Bacteroidia</taxon>
        <taxon>Bacteroidales</taxon>
        <taxon>Candidatus Aphodosoma</taxon>
    </lineage>
</organism>
<feature type="domain" description="FAD/NAD(P)-binding" evidence="18">
    <location>
        <begin position="2"/>
        <end position="315"/>
    </location>
</feature>
<keyword evidence="10" id="KW-1015">Disulfide bond</keyword>
<evidence type="ECO:0000256" key="12">
    <source>
        <dbReference type="ARBA" id="ARBA00049187"/>
    </source>
</evidence>
<dbReference type="Proteomes" id="UP000712007">
    <property type="component" value="Unassembled WGS sequence"/>
</dbReference>
<keyword evidence="11 16" id="KW-0676">Redox-active center</keyword>
<evidence type="ECO:0000256" key="3">
    <source>
        <dbReference type="ARBA" id="ARBA00012608"/>
    </source>
</evidence>
<evidence type="ECO:0000256" key="1">
    <source>
        <dbReference type="ARBA" id="ARBA00004496"/>
    </source>
</evidence>
<dbReference type="Pfam" id="PF02852">
    <property type="entry name" value="Pyr_redox_dim"/>
    <property type="match status" value="1"/>
</dbReference>
<dbReference type="PANTHER" id="PTHR22912">
    <property type="entry name" value="DISULFIDE OXIDOREDUCTASE"/>
    <property type="match status" value="1"/>
</dbReference>
<comment type="caution">
    <text evidence="19">The sequence shown here is derived from an EMBL/GenBank/DDBJ whole genome shotgun (WGS) entry which is preliminary data.</text>
</comment>
<feature type="binding site" evidence="14">
    <location>
        <position position="262"/>
    </location>
    <ligand>
        <name>NAD(+)</name>
        <dbReference type="ChEBI" id="CHEBI:57540"/>
    </ligand>
</feature>
<dbReference type="InterPro" id="IPR023753">
    <property type="entry name" value="FAD/NAD-binding_dom"/>
</dbReference>
<dbReference type="SUPFAM" id="SSF55424">
    <property type="entry name" value="FAD/NAD-linked reductases, dimerisation (C-terminal) domain"/>
    <property type="match status" value="1"/>
</dbReference>
<dbReference type="PANTHER" id="PTHR22912:SF217">
    <property type="entry name" value="DIHYDROLIPOYL DEHYDROGENASE"/>
    <property type="match status" value="1"/>
</dbReference>
<evidence type="ECO:0000256" key="4">
    <source>
        <dbReference type="ARBA" id="ARBA00016961"/>
    </source>
</evidence>
<name>A0A940IEB2_9BACT</name>
<feature type="binding site" evidence="14">
    <location>
        <begin position="176"/>
        <end position="183"/>
    </location>
    <ligand>
        <name>NAD(+)</name>
        <dbReference type="ChEBI" id="CHEBI:57540"/>
    </ligand>
</feature>
<dbReference type="GO" id="GO:0004148">
    <property type="term" value="F:dihydrolipoyl dehydrogenase (NADH) activity"/>
    <property type="evidence" value="ECO:0007669"/>
    <property type="project" value="UniProtKB-EC"/>
</dbReference>
<keyword evidence="14" id="KW-0547">Nucleotide-binding</keyword>
<evidence type="ECO:0000256" key="13">
    <source>
        <dbReference type="PIRSR" id="PIRSR000350-2"/>
    </source>
</evidence>
<dbReference type="SUPFAM" id="SSF51905">
    <property type="entry name" value="FAD/NAD(P)-binding domain"/>
    <property type="match status" value="1"/>
</dbReference>
<accession>A0A940IEB2</accession>
<evidence type="ECO:0000256" key="7">
    <source>
        <dbReference type="ARBA" id="ARBA00022827"/>
    </source>
</evidence>
<dbReference type="PRINTS" id="PR00368">
    <property type="entry name" value="FADPNR"/>
</dbReference>
<keyword evidence="9 14" id="KW-0520">NAD</keyword>
<feature type="binding site" evidence="14">
    <location>
        <begin position="139"/>
        <end position="141"/>
    </location>
    <ligand>
        <name>FAD</name>
        <dbReference type="ChEBI" id="CHEBI:57692"/>
    </ligand>
</feature>
<dbReference type="GO" id="GO:0005737">
    <property type="term" value="C:cytoplasm"/>
    <property type="evidence" value="ECO:0007669"/>
    <property type="project" value="UniProtKB-SubCell"/>
</dbReference>
<evidence type="ECO:0000256" key="8">
    <source>
        <dbReference type="ARBA" id="ARBA00023002"/>
    </source>
</evidence>
<dbReference type="PRINTS" id="PR00411">
    <property type="entry name" value="PNDRDTASEI"/>
</dbReference>
<comment type="miscellaneous">
    <text evidence="16">The active site is a redox-active disulfide bond.</text>
</comment>
<protein>
    <recommendedName>
        <fullName evidence="4 16">Dihydrolipoyl dehydrogenase</fullName>
        <ecNumber evidence="3 16">1.8.1.4</ecNumber>
    </recommendedName>
</protein>
<evidence type="ECO:0000256" key="9">
    <source>
        <dbReference type="ARBA" id="ARBA00023027"/>
    </source>
</evidence>
<evidence type="ECO:0000313" key="19">
    <source>
        <dbReference type="EMBL" id="MBO8440098.1"/>
    </source>
</evidence>
<dbReference type="Pfam" id="PF07992">
    <property type="entry name" value="Pyr_redox_2"/>
    <property type="match status" value="1"/>
</dbReference>
<dbReference type="AlphaFoldDB" id="A0A940IEB2"/>
<comment type="cofactor">
    <cofactor evidence="14 16">
        <name>FAD</name>
        <dbReference type="ChEBI" id="CHEBI:57692"/>
    </cofactor>
    <text evidence="14 16">Binds 1 FAD per subunit.</text>
</comment>
<feature type="domain" description="Pyridine nucleotide-disulphide oxidoreductase dimerisation" evidence="17">
    <location>
        <begin position="334"/>
        <end position="441"/>
    </location>
</feature>
<keyword evidence="6 16" id="KW-0285">Flavoprotein</keyword>
<dbReference type="GO" id="GO:0050660">
    <property type="term" value="F:flavin adenine dinucleotide binding"/>
    <property type="evidence" value="ECO:0007669"/>
    <property type="project" value="InterPro"/>
</dbReference>
<dbReference type="GO" id="GO:0006103">
    <property type="term" value="P:2-oxoglutarate metabolic process"/>
    <property type="evidence" value="ECO:0007669"/>
    <property type="project" value="TreeGrafter"/>
</dbReference>
<sequence>MFDLAILGGGPAGYTAAERAAAGGLNVVLFEKNALGGTCLNEGCIPTKTLLYSSKLYYNAKNGAKYGVTAGDVSFEYDKIVARKNKVVRKLNAGIRSKMTNHGVTVITGEAEALSNEAGVVTVECAGEQYQAKNLLVCTGSVVSIPPIKGVDTASYWTSREALETKSVPESLIVIGGGVIGMEFAGLFSTFGTKVTVIEMAPEILPGIDAEISSMLRAEYAKKGVEFHLSSKVLEVQTGRVTFSDADGEHTVEAAEILLCVGRRPSLKGVEKLGLKPFRNGIEVDGCMRTSQPNVYAAGDITAFSLLAHTAVREAEVAVNNIFGIEDTMSYRAIPGVIYTNPEVAGAGMTEAAMQAAGKPYEVKKLAMTFSGRFVAENEGGNGLCKLIIDGNGVIVGAHMIGNPASELISTAVVAIESGMSVEQMKKIVFPHPSVSEIYKETLFEA</sequence>
<dbReference type="EMBL" id="JADIMV010000096">
    <property type="protein sequence ID" value="MBO8440098.1"/>
    <property type="molecule type" value="Genomic_DNA"/>
</dbReference>
<comment type="subcellular location">
    <subcellularLocation>
        <location evidence="1">Cytoplasm</location>
    </subcellularLocation>
</comment>
<feature type="active site" description="Proton acceptor" evidence="13">
    <location>
        <position position="432"/>
    </location>
</feature>
<evidence type="ECO:0000256" key="11">
    <source>
        <dbReference type="ARBA" id="ARBA00023284"/>
    </source>
</evidence>
<feature type="binding site" evidence="14">
    <location>
        <position position="199"/>
    </location>
    <ligand>
        <name>NAD(+)</name>
        <dbReference type="ChEBI" id="CHEBI:57540"/>
    </ligand>
</feature>
<evidence type="ECO:0000256" key="16">
    <source>
        <dbReference type="RuleBase" id="RU003692"/>
    </source>
</evidence>
<dbReference type="InterPro" id="IPR012999">
    <property type="entry name" value="Pyr_OxRdtase_I_AS"/>
</dbReference>
<dbReference type="Gene3D" id="3.30.390.30">
    <property type="match status" value="1"/>
</dbReference>
<evidence type="ECO:0000313" key="20">
    <source>
        <dbReference type="Proteomes" id="UP000712007"/>
    </source>
</evidence>
<keyword evidence="5" id="KW-0963">Cytoplasm</keyword>
<feature type="binding site" evidence="14">
    <location>
        <position position="300"/>
    </location>
    <ligand>
        <name>FAD</name>
        <dbReference type="ChEBI" id="CHEBI:57692"/>
    </ligand>
</feature>
<dbReference type="InterPro" id="IPR006258">
    <property type="entry name" value="Lipoamide_DH"/>
</dbReference>
<evidence type="ECO:0000259" key="17">
    <source>
        <dbReference type="Pfam" id="PF02852"/>
    </source>
</evidence>
<feature type="binding site" evidence="14">
    <location>
        <position position="48"/>
    </location>
    <ligand>
        <name>FAD</name>
        <dbReference type="ChEBI" id="CHEBI:57692"/>
    </ligand>
</feature>
<dbReference type="InterPro" id="IPR004099">
    <property type="entry name" value="Pyr_nucl-diS_OxRdtase_dimer"/>
</dbReference>
<evidence type="ECO:0000256" key="14">
    <source>
        <dbReference type="PIRSR" id="PIRSR000350-3"/>
    </source>
</evidence>
<evidence type="ECO:0000256" key="6">
    <source>
        <dbReference type="ARBA" id="ARBA00022630"/>
    </source>
</evidence>
<dbReference type="InterPro" id="IPR050151">
    <property type="entry name" value="Class-I_Pyr_Nuc-Dis_Oxidored"/>
</dbReference>
<reference evidence="19" key="2">
    <citation type="journal article" date="2021" name="PeerJ">
        <title>Extensive microbial diversity within the chicken gut microbiome revealed by metagenomics and culture.</title>
        <authorList>
            <person name="Gilroy R."/>
            <person name="Ravi A."/>
            <person name="Getino M."/>
            <person name="Pursley I."/>
            <person name="Horton D.L."/>
            <person name="Alikhan N.F."/>
            <person name="Baker D."/>
            <person name="Gharbi K."/>
            <person name="Hall N."/>
            <person name="Watson M."/>
            <person name="Adriaenssens E.M."/>
            <person name="Foster-Nyarko E."/>
            <person name="Jarju S."/>
            <person name="Secka A."/>
            <person name="Antonio M."/>
            <person name="Oren A."/>
            <person name="Chaudhuri R.R."/>
            <person name="La Ragione R."/>
            <person name="Hildebrand F."/>
            <person name="Pallen M.J."/>
        </authorList>
    </citation>
    <scope>NUCLEOTIDE SEQUENCE</scope>
    <source>
        <strain evidence="19">3924</strain>
    </source>
</reference>
<dbReference type="PIRSF" id="PIRSF000350">
    <property type="entry name" value="Mercury_reductase_MerA"/>
    <property type="match status" value="1"/>
</dbReference>
<keyword evidence="8 16" id="KW-0560">Oxidoreductase</keyword>
<comment type="catalytic activity">
    <reaction evidence="12 16">
        <text>N(6)-[(R)-dihydrolipoyl]-L-lysyl-[protein] + NAD(+) = N(6)-[(R)-lipoyl]-L-lysyl-[protein] + NADH + H(+)</text>
        <dbReference type="Rhea" id="RHEA:15045"/>
        <dbReference type="Rhea" id="RHEA-COMP:10474"/>
        <dbReference type="Rhea" id="RHEA-COMP:10475"/>
        <dbReference type="ChEBI" id="CHEBI:15378"/>
        <dbReference type="ChEBI" id="CHEBI:57540"/>
        <dbReference type="ChEBI" id="CHEBI:57945"/>
        <dbReference type="ChEBI" id="CHEBI:83099"/>
        <dbReference type="ChEBI" id="CHEBI:83100"/>
        <dbReference type="EC" id="1.8.1.4"/>
    </reaction>
</comment>
<evidence type="ECO:0000259" key="18">
    <source>
        <dbReference type="Pfam" id="PF07992"/>
    </source>
</evidence>
<dbReference type="EC" id="1.8.1.4" evidence="3 16"/>
<evidence type="ECO:0000256" key="15">
    <source>
        <dbReference type="PIRSR" id="PIRSR000350-4"/>
    </source>
</evidence>
<dbReference type="Gene3D" id="3.50.50.60">
    <property type="entry name" value="FAD/NAD(P)-binding domain"/>
    <property type="match status" value="2"/>
</dbReference>
<keyword evidence="7 14" id="KW-0274">FAD</keyword>
<dbReference type="InterPro" id="IPR036188">
    <property type="entry name" value="FAD/NAD-bd_sf"/>
</dbReference>
<proteinExistence type="inferred from homology"/>
<dbReference type="FunFam" id="3.30.390.30:FF:000001">
    <property type="entry name" value="Dihydrolipoyl dehydrogenase"/>
    <property type="match status" value="1"/>
</dbReference>
<evidence type="ECO:0000256" key="2">
    <source>
        <dbReference type="ARBA" id="ARBA00007532"/>
    </source>
</evidence>
<comment type="similarity">
    <text evidence="2 16">Belongs to the class-I pyridine nucleotide-disulfide oxidoreductase family.</text>
</comment>
<evidence type="ECO:0000256" key="10">
    <source>
        <dbReference type="ARBA" id="ARBA00023157"/>
    </source>
</evidence>
<dbReference type="InterPro" id="IPR001100">
    <property type="entry name" value="Pyr_nuc-diS_OxRdtase"/>
</dbReference>